<dbReference type="SFLD" id="SFLDG01150">
    <property type="entry name" value="Main.1:_Beta-like"/>
    <property type="match status" value="1"/>
</dbReference>
<dbReference type="Gene3D" id="3.40.30.10">
    <property type="entry name" value="Glutaredoxin"/>
    <property type="match status" value="1"/>
</dbReference>
<reference evidence="5" key="1">
    <citation type="submission" date="2020-02" db="EMBL/GenBank/DDBJ databases">
        <authorList>
            <person name="Meier V. D."/>
        </authorList>
    </citation>
    <scope>NUCLEOTIDE SEQUENCE</scope>
    <source>
        <strain evidence="5">AVDCRST_MAG80</strain>
    </source>
</reference>
<sequence length="206" mass="23032">MIKIWGRKNSVNVQKVLWCCDELGIPYERVDAGGAFGGTRDPEYLAMNPTGLIPTIREGGFTLWESNTIVRYLAAKYGAGTLWPQDPALRAFAEKWMDYQLGTVWVAFRAAFLGLVRTPPEGRDPDQIRTSLESTAEVLAVLDTHLAGEDYVAGADLTVGDVALGPTVYRWLNMEIERPEMPNLEAWHDRLSARPAYQKNVMVPFT</sequence>
<dbReference type="AlphaFoldDB" id="A0A6J4QCA7"/>
<dbReference type="InterPro" id="IPR036249">
    <property type="entry name" value="Thioredoxin-like_sf"/>
</dbReference>
<organism evidence="5">
    <name type="scientific">uncultured Rubrobacteraceae bacterium</name>
    <dbReference type="NCBI Taxonomy" id="349277"/>
    <lineage>
        <taxon>Bacteria</taxon>
        <taxon>Bacillati</taxon>
        <taxon>Actinomycetota</taxon>
        <taxon>Rubrobacteria</taxon>
        <taxon>Rubrobacterales</taxon>
        <taxon>Rubrobacteraceae</taxon>
        <taxon>environmental samples</taxon>
    </lineage>
</organism>
<dbReference type="GO" id="GO:0016740">
    <property type="term" value="F:transferase activity"/>
    <property type="evidence" value="ECO:0007669"/>
    <property type="project" value="UniProtKB-KW"/>
</dbReference>
<evidence type="ECO:0000256" key="2">
    <source>
        <dbReference type="ARBA" id="ARBA00022679"/>
    </source>
</evidence>
<dbReference type="InterPro" id="IPR004046">
    <property type="entry name" value="GST_C"/>
</dbReference>
<accession>A0A6J4QCA7</accession>
<name>A0A6J4QCA7_9ACTN</name>
<dbReference type="SFLD" id="SFLDG00358">
    <property type="entry name" value="Main_(cytGST)"/>
    <property type="match status" value="1"/>
</dbReference>
<evidence type="ECO:0000256" key="1">
    <source>
        <dbReference type="ARBA" id="ARBA00007409"/>
    </source>
</evidence>
<evidence type="ECO:0000259" key="3">
    <source>
        <dbReference type="PROSITE" id="PS50404"/>
    </source>
</evidence>
<comment type="similarity">
    <text evidence="1">Belongs to the GST superfamily.</text>
</comment>
<dbReference type="InterPro" id="IPR004045">
    <property type="entry name" value="Glutathione_S-Trfase_N"/>
</dbReference>
<evidence type="ECO:0000259" key="4">
    <source>
        <dbReference type="PROSITE" id="PS50405"/>
    </source>
</evidence>
<dbReference type="SUPFAM" id="SSF52833">
    <property type="entry name" value="Thioredoxin-like"/>
    <property type="match status" value="1"/>
</dbReference>
<evidence type="ECO:0000313" key="5">
    <source>
        <dbReference type="EMBL" id="CAA9438943.1"/>
    </source>
</evidence>
<keyword evidence="2 5" id="KW-0808">Transferase</keyword>
<feature type="domain" description="GST N-terminal" evidence="3">
    <location>
        <begin position="1"/>
        <end position="81"/>
    </location>
</feature>
<dbReference type="PANTHER" id="PTHR44051">
    <property type="entry name" value="GLUTATHIONE S-TRANSFERASE-RELATED"/>
    <property type="match status" value="1"/>
</dbReference>
<dbReference type="SUPFAM" id="SSF47616">
    <property type="entry name" value="GST C-terminal domain-like"/>
    <property type="match status" value="1"/>
</dbReference>
<proteinExistence type="inferred from homology"/>
<dbReference type="EMBL" id="CADCVC010000099">
    <property type="protein sequence ID" value="CAA9438943.1"/>
    <property type="molecule type" value="Genomic_DNA"/>
</dbReference>
<dbReference type="PROSITE" id="PS50405">
    <property type="entry name" value="GST_CTER"/>
    <property type="match status" value="1"/>
</dbReference>
<dbReference type="Pfam" id="PF00043">
    <property type="entry name" value="GST_C"/>
    <property type="match status" value="1"/>
</dbReference>
<dbReference type="FunFam" id="3.40.30.10:FF:000039">
    <property type="entry name" value="Glutathione S-transferase domain"/>
    <property type="match status" value="1"/>
</dbReference>
<dbReference type="InterPro" id="IPR010987">
    <property type="entry name" value="Glutathione-S-Trfase_C-like"/>
</dbReference>
<dbReference type="InterPro" id="IPR036282">
    <property type="entry name" value="Glutathione-S-Trfase_C_sf"/>
</dbReference>
<dbReference type="Pfam" id="PF13417">
    <property type="entry name" value="GST_N_3"/>
    <property type="match status" value="1"/>
</dbReference>
<dbReference type="CDD" id="cd03047">
    <property type="entry name" value="GST_N_2"/>
    <property type="match status" value="1"/>
</dbReference>
<dbReference type="InterPro" id="IPR040079">
    <property type="entry name" value="Glutathione_S-Trfase"/>
</dbReference>
<dbReference type="CDD" id="cd03180">
    <property type="entry name" value="GST_C_2"/>
    <property type="match status" value="1"/>
</dbReference>
<feature type="domain" description="GST C-terminal" evidence="4">
    <location>
        <begin position="86"/>
        <end position="206"/>
    </location>
</feature>
<protein>
    <submittedName>
        <fullName evidence="5">Uncharacterized glutathione S-transferase-like protein</fullName>
    </submittedName>
</protein>
<dbReference type="PROSITE" id="PS50404">
    <property type="entry name" value="GST_NTER"/>
    <property type="match status" value="1"/>
</dbReference>
<gene>
    <name evidence="5" type="ORF">AVDCRST_MAG80-1131</name>
</gene>
<dbReference type="PANTHER" id="PTHR44051:SF19">
    <property type="entry name" value="DISULFIDE-BOND OXIDOREDUCTASE YFCG"/>
    <property type="match status" value="1"/>
</dbReference>
<dbReference type="Gene3D" id="1.20.1050.10">
    <property type="match status" value="1"/>
</dbReference>
<dbReference type="SFLD" id="SFLDS00019">
    <property type="entry name" value="Glutathione_Transferase_(cytos"/>
    <property type="match status" value="1"/>
</dbReference>